<dbReference type="Proteomes" id="UP001159427">
    <property type="component" value="Unassembled WGS sequence"/>
</dbReference>
<feature type="compositionally biased region" description="Basic and acidic residues" evidence="8">
    <location>
        <begin position="301"/>
        <end position="324"/>
    </location>
</feature>
<feature type="transmembrane region" description="Helical" evidence="9">
    <location>
        <begin position="85"/>
        <end position="106"/>
    </location>
</feature>
<dbReference type="InterPro" id="IPR004837">
    <property type="entry name" value="NaCa_Exmemb"/>
</dbReference>
<evidence type="ECO:0000256" key="10">
    <source>
        <dbReference type="SAM" id="SignalP"/>
    </source>
</evidence>
<feature type="transmembrane region" description="Helical" evidence="9">
    <location>
        <begin position="219"/>
        <end position="236"/>
    </location>
</feature>
<protein>
    <recommendedName>
        <fullName evidence="11">Sodium/calcium exchanger membrane region domain-containing protein</fullName>
    </recommendedName>
</protein>
<dbReference type="PANTHER" id="PTHR10846:SF73">
    <property type="entry name" value="SODIUM_CALCIUM EXCHANGER MEMBRANE REGION DOMAIN-CONTAINING PROTEIN"/>
    <property type="match status" value="1"/>
</dbReference>
<feature type="transmembrane region" description="Helical" evidence="9">
    <location>
        <begin position="489"/>
        <end position="509"/>
    </location>
</feature>
<proteinExistence type="inferred from homology"/>
<keyword evidence="4" id="KW-0406">Ion transport</keyword>
<dbReference type="Gene3D" id="1.20.1420.30">
    <property type="entry name" value="NCX, central ion-binding region"/>
    <property type="match status" value="2"/>
</dbReference>
<feature type="transmembrane region" description="Helical" evidence="9">
    <location>
        <begin position="521"/>
        <end position="541"/>
    </location>
</feature>
<evidence type="ECO:0000256" key="3">
    <source>
        <dbReference type="ARBA" id="ARBA00022449"/>
    </source>
</evidence>
<keyword evidence="4" id="KW-0106">Calcium</keyword>
<dbReference type="NCBIfam" id="TIGR00367">
    <property type="entry name" value="calcium/sodium antiporter"/>
    <property type="match status" value="1"/>
</dbReference>
<accession>A0ABN8LCJ1</accession>
<dbReference type="EMBL" id="CALNXI010000014">
    <property type="protein sequence ID" value="CAH3014789.1"/>
    <property type="molecule type" value="Genomic_DNA"/>
</dbReference>
<evidence type="ECO:0000313" key="13">
    <source>
        <dbReference type="Proteomes" id="UP001159427"/>
    </source>
</evidence>
<keyword evidence="10" id="KW-0732">Signal</keyword>
<comment type="similarity">
    <text evidence="2">Belongs to the Ca(2+):cation antiporter (CaCA) (TC 2.A.19) family. SLC24A subfamily.</text>
</comment>
<reference evidence="12 13" key="1">
    <citation type="submission" date="2022-05" db="EMBL/GenBank/DDBJ databases">
        <authorList>
            <consortium name="Genoscope - CEA"/>
            <person name="William W."/>
        </authorList>
    </citation>
    <scope>NUCLEOTIDE SEQUENCE [LARGE SCALE GENOMIC DNA]</scope>
</reference>
<feature type="transmembrane region" description="Helical" evidence="9">
    <location>
        <begin position="127"/>
        <end position="151"/>
    </location>
</feature>
<comment type="caution">
    <text evidence="12">The sequence shown here is derived from an EMBL/GenBank/DDBJ whole genome shotgun (WGS) entry which is preliminary data.</text>
</comment>
<feature type="transmembrane region" description="Helical" evidence="9">
    <location>
        <begin position="385"/>
        <end position="415"/>
    </location>
</feature>
<sequence length="553" mass="61423">MIRRRRFKFQLEFAALIVLCFFSCRRDDAISVTAEKPIKVVQEVSDGSFTGRHPLVHVTNDLRNCSPPSIENFPGDLFNQHERRLGAVVIHFLVACYISWAIAIVCDEYFVPCLEIICDKMKLQSDVAGATFMALGNSAPDLFASIIGVFITEGDIGIGNILGSAVFNVLFVIGLCGVGAGTVLYLAWWPLVRDNMFYLFSLVILILVLIDSIVTWPEALAMSCSYLIYLIIMYFNPRIEAWLYKITNTNSPEFKSDLHASHGIKASNNGYQKIADEEQSHSGGKEKKSLSTNEQTNSAKETPEEKGNGKKEEKQQEERKEDGGQKQPLKGDGLKHRPVPDLLLGTPFNPPEGLAARFCWFLGLPINIAYFFTIPDVKKESCQKWVAVSFIVCIAWISVSSYTLVWMVTVIGYTFDVPDSVMGLTLVAFGSSVPDCSASLFIARKGDGNMAVSNNVGSNTFDVLLCLGVPWLIKAAAWNAPIEVNSRGLFVSCFFIVGTVAIAFFVLYLNNWVLNQKVGCIFIVIYFIFLGTSVSMEMFVFGRFRLPMCSIEV</sequence>
<keyword evidence="7 9" id="KW-0472">Membrane</keyword>
<feature type="chain" id="PRO_5045351306" description="Sodium/calcium exchanger membrane region domain-containing protein" evidence="10">
    <location>
        <begin position="30"/>
        <end position="553"/>
    </location>
</feature>
<feature type="compositionally biased region" description="Basic and acidic residues" evidence="8">
    <location>
        <begin position="276"/>
        <end position="289"/>
    </location>
</feature>
<evidence type="ECO:0000313" key="12">
    <source>
        <dbReference type="EMBL" id="CAH3014789.1"/>
    </source>
</evidence>
<evidence type="ECO:0000256" key="1">
    <source>
        <dbReference type="ARBA" id="ARBA00004141"/>
    </source>
</evidence>
<evidence type="ECO:0000256" key="4">
    <source>
        <dbReference type="ARBA" id="ARBA00022568"/>
    </source>
</evidence>
<comment type="subcellular location">
    <subcellularLocation>
        <location evidence="1">Membrane</location>
        <topology evidence="1">Multi-pass membrane protein</topology>
    </subcellularLocation>
</comment>
<name>A0ABN8LCJ1_9CNID</name>
<feature type="domain" description="Sodium/calcium exchanger membrane region" evidence="11">
    <location>
        <begin position="93"/>
        <end position="234"/>
    </location>
</feature>
<evidence type="ECO:0000256" key="6">
    <source>
        <dbReference type="ARBA" id="ARBA00022989"/>
    </source>
</evidence>
<feature type="region of interest" description="Disordered" evidence="8">
    <location>
        <begin position="276"/>
        <end position="336"/>
    </location>
</feature>
<evidence type="ECO:0000259" key="11">
    <source>
        <dbReference type="Pfam" id="PF01699"/>
    </source>
</evidence>
<keyword evidence="13" id="KW-1185">Reference proteome</keyword>
<feature type="transmembrane region" description="Helical" evidence="9">
    <location>
        <begin position="421"/>
        <end position="443"/>
    </location>
</feature>
<dbReference type="Pfam" id="PF01699">
    <property type="entry name" value="Na_Ca_ex"/>
    <property type="match status" value="2"/>
</dbReference>
<dbReference type="InterPro" id="IPR044880">
    <property type="entry name" value="NCX_ion-bd_dom_sf"/>
</dbReference>
<evidence type="ECO:0000256" key="2">
    <source>
        <dbReference type="ARBA" id="ARBA00005364"/>
    </source>
</evidence>
<feature type="compositionally biased region" description="Polar residues" evidence="8">
    <location>
        <begin position="290"/>
        <end position="299"/>
    </location>
</feature>
<organism evidence="12 13">
    <name type="scientific">Porites evermanni</name>
    <dbReference type="NCBI Taxonomy" id="104178"/>
    <lineage>
        <taxon>Eukaryota</taxon>
        <taxon>Metazoa</taxon>
        <taxon>Cnidaria</taxon>
        <taxon>Anthozoa</taxon>
        <taxon>Hexacorallia</taxon>
        <taxon>Scleractinia</taxon>
        <taxon>Fungiina</taxon>
        <taxon>Poritidae</taxon>
        <taxon>Porites</taxon>
    </lineage>
</organism>
<feature type="transmembrane region" description="Helical" evidence="9">
    <location>
        <begin position="163"/>
        <end position="188"/>
    </location>
</feature>
<feature type="transmembrane region" description="Helical" evidence="9">
    <location>
        <begin position="195"/>
        <end position="213"/>
    </location>
</feature>
<feature type="signal peptide" evidence="10">
    <location>
        <begin position="1"/>
        <end position="29"/>
    </location>
</feature>
<keyword evidence="4" id="KW-0109">Calcium transport</keyword>
<dbReference type="PANTHER" id="PTHR10846">
    <property type="entry name" value="SODIUM/POTASSIUM/CALCIUM EXCHANGER"/>
    <property type="match status" value="1"/>
</dbReference>
<evidence type="ECO:0000256" key="9">
    <source>
        <dbReference type="SAM" id="Phobius"/>
    </source>
</evidence>
<keyword evidence="4" id="KW-0813">Transport</keyword>
<feature type="domain" description="Sodium/calcium exchanger membrane region" evidence="11">
    <location>
        <begin position="386"/>
        <end position="533"/>
    </location>
</feature>
<dbReference type="InterPro" id="IPR004481">
    <property type="entry name" value="K/Na/Ca-exchanger"/>
</dbReference>
<keyword evidence="5 9" id="KW-0812">Transmembrane</keyword>
<keyword evidence="6 9" id="KW-1133">Transmembrane helix</keyword>
<evidence type="ECO:0000256" key="8">
    <source>
        <dbReference type="SAM" id="MobiDB-lite"/>
    </source>
</evidence>
<gene>
    <name evidence="12" type="ORF">PEVE_00006183</name>
</gene>
<evidence type="ECO:0000256" key="7">
    <source>
        <dbReference type="ARBA" id="ARBA00023136"/>
    </source>
</evidence>
<keyword evidence="3" id="KW-0050">Antiport</keyword>
<evidence type="ECO:0000256" key="5">
    <source>
        <dbReference type="ARBA" id="ARBA00022692"/>
    </source>
</evidence>